<dbReference type="InterPro" id="IPR018948">
    <property type="entry name" value="GTP-bd_TrmE_N"/>
</dbReference>
<dbReference type="NCBIfam" id="NF003661">
    <property type="entry name" value="PRK05291.1-3"/>
    <property type="match status" value="1"/>
</dbReference>
<dbReference type="SUPFAM" id="SSF52540">
    <property type="entry name" value="P-loop containing nucleoside triphosphate hydrolases"/>
    <property type="match status" value="1"/>
</dbReference>
<dbReference type="InterPro" id="IPR005225">
    <property type="entry name" value="Small_GTP-bd"/>
</dbReference>
<dbReference type="InterPro" id="IPR027266">
    <property type="entry name" value="TrmE/GcvT-like"/>
</dbReference>
<keyword evidence="4 6" id="KW-0630">Potassium</keyword>
<dbReference type="Proteomes" id="UP001589755">
    <property type="component" value="Unassembled WGS sequence"/>
</dbReference>
<keyword evidence="2 6" id="KW-0819">tRNA processing</keyword>
<evidence type="ECO:0000256" key="6">
    <source>
        <dbReference type="HAMAP-Rule" id="MF_00379"/>
    </source>
</evidence>
<keyword evidence="6 10" id="KW-0378">Hydrolase</keyword>
<evidence type="ECO:0000256" key="7">
    <source>
        <dbReference type="RuleBase" id="RU003313"/>
    </source>
</evidence>
<feature type="binding site" evidence="6">
    <location>
        <position position="23"/>
    </location>
    <ligand>
        <name>(6S)-5-formyl-5,6,7,8-tetrahydrofolate</name>
        <dbReference type="ChEBI" id="CHEBI:57457"/>
    </ligand>
</feature>
<dbReference type="EMBL" id="JBHLXD010000016">
    <property type="protein sequence ID" value="MFC0209001.1"/>
    <property type="molecule type" value="Genomic_DNA"/>
</dbReference>
<feature type="binding site" evidence="6">
    <location>
        <position position="120"/>
    </location>
    <ligand>
        <name>(6S)-5-formyl-5,6,7,8-tetrahydrofolate</name>
        <dbReference type="ChEBI" id="CHEBI:57457"/>
    </ligand>
</feature>
<dbReference type="NCBIfam" id="TIGR00231">
    <property type="entry name" value="small_GTP"/>
    <property type="match status" value="1"/>
</dbReference>
<comment type="caution">
    <text evidence="6">Lacks conserved residue(s) required for the propagation of feature annotation.</text>
</comment>
<evidence type="ECO:0000256" key="1">
    <source>
        <dbReference type="ARBA" id="ARBA00011043"/>
    </source>
</evidence>
<dbReference type="Gene3D" id="3.40.50.300">
    <property type="entry name" value="P-loop containing nucleotide triphosphate hydrolases"/>
    <property type="match status" value="1"/>
</dbReference>
<keyword evidence="6" id="KW-0963">Cytoplasm</keyword>
<comment type="subcellular location">
    <subcellularLocation>
        <location evidence="6">Cytoplasm</location>
    </subcellularLocation>
</comment>
<feature type="binding site" evidence="6">
    <location>
        <position position="252"/>
    </location>
    <ligand>
        <name>Mg(2+)</name>
        <dbReference type="ChEBI" id="CHEBI:18420"/>
    </ligand>
</feature>
<evidence type="ECO:0000259" key="9">
    <source>
        <dbReference type="PROSITE" id="PS51709"/>
    </source>
</evidence>
<feature type="binding site" evidence="6">
    <location>
        <position position="231"/>
    </location>
    <ligand>
        <name>Mg(2+)</name>
        <dbReference type="ChEBI" id="CHEBI:18420"/>
    </ligand>
</feature>
<feature type="binding site" evidence="6">
    <location>
        <position position="80"/>
    </location>
    <ligand>
        <name>(6S)-5-formyl-5,6,7,8-tetrahydrofolate</name>
        <dbReference type="ChEBI" id="CHEBI:57457"/>
    </ligand>
</feature>
<dbReference type="RefSeq" id="WP_261519729.1">
    <property type="nucleotide sequence ID" value="NZ_JAODNW010000006.1"/>
</dbReference>
<dbReference type="Gene3D" id="1.20.120.430">
    <property type="entry name" value="tRNA modification GTPase MnmE domain 2"/>
    <property type="match status" value="1"/>
</dbReference>
<dbReference type="HAMAP" id="MF_00379">
    <property type="entry name" value="GTPase_MnmE"/>
    <property type="match status" value="1"/>
</dbReference>
<evidence type="ECO:0000256" key="4">
    <source>
        <dbReference type="ARBA" id="ARBA00022958"/>
    </source>
</evidence>
<accession>A0ABV6D8L9</accession>
<dbReference type="InterPro" id="IPR027368">
    <property type="entry name" value="MnmE_dom2"/>
</dbReference>
<feature type="binding site" evidence="6">
    <location>
        <begin position="271"/>
        <end position="274"/>
    </location>
    <ligand>
        <name>GTP</name>
        <dbReference type="ChEBI" id="CHEBI:37565"/>
    </ligand>
</feature>
<dbReference type="GO" id="GO:0016787">
    <property type="term" value="F:hydrolase activity"/>
    <property type="evidence" value="ECO:0007669"/>
    <property type="project" value="UniProtKB-KW"/>
</dbReference>
<gene>
    <name evidence="6 10" type="primary">mnmE</name>
    <name evidence="6" type="synonym">trmE</name>
    <name evidence="10" type="ORF">ACFFJ2_11395</name>
</gene>
<evidence type="ECO:0000313" key="10">
    <source>
        <dbReference type="EMBL" id="MFC0209001.1"/>
    </source>
</evidence>
<keyword evidence="6" id="KW-0460">Magnesium</keyword>
<reference evidence="10 11" key="1">
    <citation type="submission" date="2024-09" db="EMBL/GenBank/DDBJ databases">
        <authorList>
            <person name="Sun Q."/>
            <person name="Mori K."/>
        </authorList>
    </citation>
    <scope>NUCLEOTIDE SEQUENCE [LARGE SCALE GENOMIC DNA]</scope>
    <source>
        <strain evidence="10 11">CCM 8543</strain>
    </source>
</reference>
<dbReference type="InterPro" id="IPR027417">
    <property type="entry name" value="P-loop_NTPase"/>
</dbReference>
<dbReference type="Pfam" id="PF12631">
    <property type="entry name" value="MnmE_helical"/>
    <property type="match status" value="1"/>
</dbReference>
<comment type="function">
    <text evidence="6">Exhibits a very high intrinsic GTPase hydrolysis rate. Involved in the addition of a carboxymethylaminomethyl (cmnm) group at the wobble position (U34) of certain tRNAs, forming tRNA-cmnm(5)s(2)U34.</text>
</comment>
<sequence>MQARETIFALSSGTLPSGVAVVRLSGPDTRQVLEAMTGALPPPRRARLGAIRDQAGALLDRGLCLFFPGPASFTGEDCAELHLHGGRAVVQAVLGALSAFPGLRAAEAGEFTRRAFLNGKLDLTGAEALSDLIAAETEAQRRFALANSDARHRRLYAGWRQTLIHARAMIEAELDFADESDVPGSVAATVWPQVEKLRDDILSHAGAYRDAEIIREGFRVVILGAPNAGKSSLLNALARRDVAIVTDEPGTTRDVLEVHMDIGGMKVILTDTAGIREAQGRVEAIGIERSLQRAEDADLVLLLEDAASPVTFGGLPRRPVIRVGSKSDLLAGRPPARRYDCLLSTLTGDGLEALTDLLREATSAHMARAGDTLPFRARHVALLQEAAMTLEEALRESEALELRAEHLRLASDALARISGEIDVDDLLDTIFSTFCIGK</sequence>
<dbReference type="SUPFAM" id="SSF116878">
    <property type="entry name" value="TrmE connector domain"/>
    <property type="match status" value="1"/>
</dbReference>
<comment type="similarity">
    <text evidence="1 6 7">Belongs to the TRAFAC class TrmE-Era-EngA-EngB-Septin-like GTPase superfamily. TrmE GTPase family.</text>
</comment>
<feature type="binding site" evidence="6">
    <location>
        <begin position="246"/>
        <end position="252"/>
    </location>
    <ligand>
        <name>GTP</name>
        <dbReference type="ChEBI" id="CHEBI:37565"/>
    </ligand>
</feature>
<evidence type="ECO:0000313" key="11">
    <source>
        <dbReference type="Proteomes" id="UP001589755"/>
    </source>
</evidence>
<evidence type="ECO:0000256" key="2">
    <source>
        <dbReference type="ARBA" id="ARBA00022694"/>
    </source>
</evidence>
<evidence type="ECO:0000256" key="3">
    <source>
        <dbReference type="ARBA" id="ARBA00022741"/>
    </source>
</evidence>
<feature type="coiled-coil region" evidence="8">
    <location>
        <begin position="380"/>
        <end position="410"/>
    </location>
</feature>
<keyword evidence="5 6" id="KW-0342">GTP-binding</keyword>
<keyword evidence="3 6" id="KW-0547">Nucleotide-binding</keyword>
<proteinExistence type="inferred from homology"/>
<feature type="domain" description="TrmE-type G" evidence="9">
    <location>
        <begin position="217"/>
        <end position="363"/>
    </location>
</feature>
<dbReference type="Pfam" id="PF10396">
    <property type="entry name" value="TrmE_N"/>
    <property type="match status" value="1"/>
</dbReference>
<comment type="cofactor">
    <cofactor evidence="6">
        <name>K(+)</name>
        <dbReference type="ChEBI" id="CHEBI:29103"/>
    </cofactor>
    <text evidence="6">Binds 1 potassium ion per subunit.</text>
</comment>
<dbReference type="Pfam" id="PF01926">
    <property type="entry name" value="MMR_HSR1"/>
    <property type="match status" value="1"/>
</dbReference>
<dbReference type="Gene3D" id="3.30.1360.120">
    <property type="entry name" value="Probable tRNA modification gtpase trme, domain 1"/>
    <property type="match status" value="1"/>
</dbReference>
<evidence type="ECO:0000256" key="8">
    <source>
        <dbReference type="SAM" id="Coils"/>
    </source>
</evidence>
<feature type="binding site" evidence="6">
    <location>
        <position position="438"/>
    </location>
    <ligand>
        <name>(6S)-5-formyl-5,6,7,8-tetrahydrofolate</name>
        <dbReference type="ChEBI" id="CHEBI:57457"/>
    </ligand>
</feature>
<feature type="binding site" evidence="6">
    <location>
        <begin position="227"/>
        <end position="232"/>
    </location>
    <ligand>
        <name>GTP</name>
        <dbReference type="ChEBI" id="CHEBI:37565"/>
    </ligand>
</feature>
<dbReference type="InterPro" id="IPR025867">
    <property type="entry name" value="MnmE_helical"/>
</dbReference>
<dbReference type="CDD" id="cd04164">
    <property type="entry name" value="trmE"/>
    <property type="match status" value="1"/>
</dbReference>
<dbReference type="PANTHER" id="PTHR42714:SF2">
    <property type="entry name" value="TRNA MODIFICATION GTPASE GTPBP3, MITOCHONDRIAL"/>
    <property type="match status" value="1"/>
</dbReference>
<dbReference type="InterPro" id="IPR031168">
    <property type="entry name" value="G_TrmE"/>
</dbReference>
<comment type="subunit">
    <text evidence="6">Homodimer. Heterotetramer of two MnmE and two MnmG subunits.</text>
</comment>
<dbReference type="InterPro" id="IPR004520">
    <property type="entry name" value="GTPase_MnmE"/>
</dbReference>
<dbReference type="NCBIfam" id="TIGR00450">
    <property type="entry name" value="mnmE_trmE_thdF"/>
    <property type="match status" value="1"/>
</dbReference>
<dbReference type="InterPro" id="IPR006073">
    <property type="entry name" value="GTP-bd"/>
</dbReference>
<dbReference type="PANTHER" id="PTHR42714">
    <property type="entry name" value="TRNA MODIFICATION GTPASE GTPBP3"/>
    <property type="match status" value="1"/>
</dbReference>
<comment type="caution">
    <text evidence="10">The sequence shown here is derived from an EMBL/GenBank/DDBJ whole genome shotgun (WGS) entry which is preliminary data.</text>
</comment>
<keyword evidence="6" id="KW-0479">Metal-binding</keyword>
<organism evidence="10 11">
    <name type="scientific">Chelativorans intermedius</name>
    <dbReference type="NCBI Taxonomy" id="515947"/>
    <lineage>
        <taxon>Bacteria</taxon>
        <taxon>Pseudomonadati</taxon>
        <taxon>Pseudomonadota</taxon>
        <taxon>Alphaproteobacteria</taxon>
        <taxon>Hyphomicrobiales</taxon>
        <taxon>Phyllobacteriaceae</taxon>
        <taxon>Chelativorans</taxon>
    </lineage>
</organism>
<keyword evidence="8" id="KW-0175">Coiled coil</keyword>
<dbReference type="PRINTS" id="PR00449">
    <property type="entry name" value="RASTRNSFRMNG"/>
</dbReference>
<name>A0ABV6D8L9_9HYPH</name>
<dbReference type="EC" id="3.6.-.-" evidence="6"/>
<dbReference type="CDD" id="cd14858">
    <property type="entry name" value="TrmE_N"/>
    <property type="match status" value="1"/>
</dbReference>
<evidence type="ECO:0000256" key="5">
    <source>
        <dbReference type="ARBA" id="ARBA00023134"/>
    </source>
</evidence>
<protein>
    <recommendedName>
        <fullName evidence="6">tRNA modification GTPase MnmE</fullName>
        <ecNumber evidence="6">3.6.-.-</ecNumber>
    </recommendedName>
</protein>
<keyword evidence="11" id="KW-1185">Reference proteome</keyword>
<dbReference type="PROSITE" id="PS51709">
    <property type="entry name" value="G_TRME"/>
    <property type="match status" value="1"/>
</dbReference>